<evidence type="ECO:0000256" key="5">
    <source>
        <dbReference type="PROSITE-ProRule" id="PRU00042"/>
    </source>
</evidence>
<feature type="domain" description="C2H2-type" evidence="7">
    <location>
        <begin position="372"/>
        <end position="399"/>
    </location>
</feature>
<evidence type="ECO:0000256" key="4">
    <source>
        <dbReference type="ARBA" id="ARBA00022833"/>
    </source>
</evidence>
<keyword evidence="4" id="KW-0862">Zinc</keyword>
<organism evidence="8 9">
    <name type="scientific">Steinernema hermaphroditum</name>
    <dbReference type="NCBI Taxonomy" id="289476"/>
    <lineage>
        <taxon>Eukaryota</taxon>
        <taxon>Metazoa</taxon>
        <taxon>Ecdysozoa</taxon>
        <taxon>Nematoda</taxon>
        <taxon>Chromadorea</taxon>
        <taxon>Rhabditida</taxon>
        <taxon>Tylenchina</taxon>
        <taxon>Panagrolaimomorpha</taxon>
        <taxon>Strongyloidoidea</taxon>
        <taxon>Steinernematidae</taxon>
        <taxon>Steinernema</taxon>
    </lineage>
</organism>
<dbReference type="InterPro" id="IPR013087">
    <property type="entry name" value="Znf_C2H2_type"/>
</dbReference>
<evidence type="ECO:0000259" key="7">
    <source>
        <dbReference type="PROSITE" id="PS50157"/>
    </source>
</evidence>
<dbReference type="Proteomes" id="UP001175271">
    <property type="component" value="Unassembled WGS sequence"/>
</dbReference>
<dbReference type="SMART" id="SM00355">
    <property type="entry name" value="ZnF_C2H2"/>
    <property type="match status" value="8"/>
</dbReference>
<dbReference type="InterPro" id="IPR036236">
    <property type="entry name" value="Znf_C2H2_sf"/>
</dbReference>
<keyword evidence="3 5" id="KW-0863">Zinc-finger</keyword>
<evidence type="ECO:0000313" key="8">
    <source>
        <dbReference type="EMBL" id="KAK0424086.1"/>
    </source>
</evidence>
<dbReference type="PROSITE" id="PS50157">
    <property type="entry name" value="ZINC_FINGER_C2H2_2"/>
    <property type="match status" value="5"/>
</dbReference>
<keyword evidence="1" id="KW-0479">Metal-binding</keyword>
<feature type="domain" description="C2H2-type" evidence="7">
    <location>
        <begin position="35"/>
        <end position="63"/>
    </location>
</feature>
<evidence type="ECO:0000313" key="9">
    <source>
        <dbReference type="Proteomes" id="UP001175271"/>
    </source>
</evidence>
<dbReference type="PANTHER" id="PTHR24379">
    <property type="entry name" value="KRAB AND ZINC FINGER DOMAIN-CONTAINING"/>
    <property type="match status" value="1"/>
</dbReference>
<evidence type="ECO:0000256" key="3">
    <source>
        <dbReference type="ARBA" id="ARBA00022771"/>
    </source>
</evidence>
<dbReference type="PROSITE" id="PS00028">
    <property type="entry name" value="ZINC_FINGER_C2H2_1"/>
    <property type="match status" value="5"/>
</dbReference>
<feature type="compositionally biased region" description="Basic and acidic residues" evidence="6">
    <location>
        <begin position="12"/>
        <end position="23"/>
    </location>
</feature>
<proteinExistence type="predicted"/>
<dbReference type="Pfam" id="PF00096">
    <property type="entry name" value="zf-C2H2"/>
    <property type="match status" value="2"/>
</dbReference>
<feature type="compositionally biased region" description="Basic residues" evidence="6">
    <location>
        <begin position="1"/>
        <end position="11"/>
    </location>
</feature>
<sequence>MSRRKQSKPKLLKNESDSDHSLETAMKKCKKEDKVHCKFCEEEFDDVSTLQVHTLINHSAESVRPSSSAGTSLDNLPSPLRTAHIVDHFLGVTAHLQCSSCPDIIFQSKNQFFQHQNDKHIEILYRCKICLQFFSTEHALEHEYLFLFVQNHVVSHAQTKEIYSCVFCNIPFDNKEQLAIHIQLIHDNNVPLDRVVPVISSQDVSPRESRLLKCSVCDAVCLTDNELDEHRLLYHCKVLKGERCGECYKVISSKVDFLEHSVLHNGDRTEISCIVCRQTIRDSIQLNLHGAFHMELAYASKEGEAAQPTEGKVSPSSVASDLSTSSKKNHKEDLENREVEKPKFRCVNCPKEFNSQSALQGHSHVHMKYKTFRCERCTLCFSSATRLASHQKRHLTEQNVTCQICDMSFTE</sequence>
<evidence type="ECO:0000256" key="2">
    <source>
        <dbReference type="ARBA" id="ARBA00022737"/>
    </source>
</evidence>
<dbReference type="AlphaFoldDB" id="A0AA39IGT2"/>
<evidence type="ECO:0000256" key="6">
    <source>
        <dbReference type="SAM" id="MobiDB-lite"/>
    </source>
</evidence>
<gene>
    <name evidence="8" type="ORF">QR680_008494</name>
</gene>
<dbReference type="SUPFAM" id="SSF57667">
    <property type="entry name" value="beta-beta-alpha zinc fingers"/>
    <property type="match status" value="1"/>
</dbReference>
<feature type="domain" description="C2H2-type" evidence="7">
    <location>
        <begin position="344"/>
        <end position="371"/>
    </location>
</feature>
<feature type="region of interest" description="Disordered" evidence="6">
    <location>
        <begin position="303"/>
        <end position="337"/>
    </location>
</feature>
<dbReference type="PANTHER" id="PTHR24379:SF121">
    <property type="entry name" value="C2H2-TYPE DOMAIN-CONTAINING PROTEIN"/>
    <property type="match status" value="1"/>
</dbReference>
<feature type="region of interest" description="Disordered" evidence="6">
    <location>
        <begin position="1"/>
        <end position="23"/>
    </location>
</feature>
<keyword evidence="9" id="KW-1185">Reference proteome</keyword>
<dbReference type="GO" id="GO:0008270">
    <property type="term" value="F:zinc ion binding"/>
    <property type="evidence" value="ECO:0007669"/>
    <property type="project" value="UniProtKB-KW"/>
</dbReference>
<evidence type="ECO:0000256" key="1">
    <source>
        <dbReference type="ARBA" id="ARBA00022723"/>
    </source>
</evidence>
<comment type="caution">
    <text evidence="8">The sequence shown here is derived from an EMBL/GenBank/DDBJ whole genome shotgun (WGS) entry which is preliminary data.</text>
</comment>
<dbReference type="Gene3D" id="3.30.160.60">
    <property type="entry name" value="Classic Zinc Finger"/>
    <property type="match status" value="2"/>
</dbReference>
<protein>
    <recommendedName>
        <fullName evidence="7">C2H2-type domain-containing protein</fullName>
    </recommendedName>
</protein>
<reference evidence="8" key="1">
    <citation type="submission" date="2023-06" db="EMBL/GenBank/DDBJ databases">
        <title>Genomic analysis of the entomopathogenic nematode Steinernema hermaphroditum.</title>
        <authorList>
            <person name="Schwarz E.M."/>
            <person name="Heppert J.K."/>
            <person name="Baniya A."/>
            <person name="Schwartz H.T."/>
            <person name="Tan C.-H."/>
            <person name="Antoshechkin I."/>
            <person name="Sternberg P.W."/>
            <person name="Goodrich-Blair H."/>
            <person name="Dillman A.R."/>
        </authorList>
    </citation>
    <scope>NUCLEOTIDE SEQUENCE</scope>
    <source>
        <strain evidence="8">PS9179</strain>
        <tissue evidence="8">Whole animal</tissue>
    </source>
</reference>
<feature type="domain" description="C2H2-type" evidence="7">
    <location>
        <begin position="242"/>
        <end position="269"/>
    </location>
</feature>
<keyword evidence="2" id="KW-0677">Repeat</keyword>
<accession>A0AA39IGT2</accession>
<dbReference type="EMBL" id="JAUCMV010000001">
    <property type="protein sequence ID" value="KAK0424086.1"/>
    <property type="molecule type" value="Genomic_DNA"/>
</dbReference>
<feature type="domain" description="C2H2-type" evidence="7">
    <location>
        <begin position="163"/>
        <end position="191"/>
    </location>
</feature>
<feature type="compositionally biased region" description="Polar residues" evidence="6">
    <location>
        <begin position="314"/>
        <end position="326"/>
    </location>
</feature>
<name>A0AA39IGT2_9BILA</name>